<dbReference type="RefSeq" id="XP_016450813.2">
    <property type="nucleotide sequence ID" value="XM_016595327.2"/>
</dbReference>
<dbReference type="PANTHER" id="PTHR33067">
    <property type="entry name" value="RNA-DIRECTED DNA POLYMERASE-RELATED"/>
    <property type="match status" value="1"/>
</dbReference>
<sequence length="162" mass="17979">MEVLQEVPKYAKYLRDIVANKRRLREFEMVALTEEYSSRVQSKLPPKLKDPGCFTIPLAIGKDEVGRALCDLGASINLLPLSLLKKLNLGAPRPTTITLPLAGRSLPVLEGIIEDVLVRVGKFIFNAYFIILDYMADEEVPIILGWPFLATGGALIDVRRAS</sequence>
<dbReference type="OrthoDB" id="778454at2759"/>
<dbReference type="GeneID" id="107775578"/>
<accession>A0A1S3YFK8</accession>
<protein>
    <submittedName>
        <fullName evidence="2">Uncharacterized protein LOC107775578</fullName>
    </submittedName>
</protein>
<evidence type="ECO:0000313" key="1">
    <source>
        <dbReference type="Proteomes" id="UP000790787"/>
    </source>
</evidence>
<dbReference type="InterPro" id="IPR021109">
    <property type="entry name" value="Peptidase_aspartic_dom_sf"/>
</dbReference>
<name>A0A1S3YFK8_TOBAC</name>
<reference evidence="1" key="1">
    <citation type="journal article" date="2014" name="Nat. Commun.">
        <title>The tobacco genome sequence and its comparison with those of tomato and potato.</title>
        <authorList>
            <person name="Sierro N."/>
            <person name="Battey J.N."/>
            <person name="Ouadi S."/>
            <person name="Bakaher N."/>
            <person name="Bovet L."/>
            <person name="Willig A."/>
            <person name="Goepfert S."/>
            <person name="Peitsch M.C."/>
            <person name="Ivanov N.V."/>
        </authorList>
    </citation>
    <scope>NUCLEOTIDE SEQUENCE [LARGE SCALE GENOMIC DNA]</scope>
</reference>
<dbReference type="RefSeq" id="XP_016450813.1">
    <property type="nucleotide sequence ID" value="XM_016595327.1"/>
</dbReference>
<dbReference type="Pfam" id="PF13650">
    <property type="entry name" value="Asp_protease_2"/>
    <property type="match status" value="1"/>
</dbReference>
<keyword evidence="1" id="KW-1185">Reference proteome</keyword>
<proteinExistence type="predicted"/>
<dbReference type="PaxDb" id="4097-A0A1S3YFK8"/>
<reference evidence="2" key="2">
    <citation type="submission" date="2025-08" db="UniProtKB">
        <authorList>
            <consortium name="RefSeq"/>
        </authorList>
    </citation>
    <scope>IDENTIFICATION</scope>
    <source>
        <tissue evidence="2">Leaf</tissue>
    </source>
</reference>
<organism evidence="1 2">
    <name type="scientific">Nicotiana tabacum</name>
    <name type="common">Common tobacco</name>
    <dbReference type="NCBI Taxonomy" id="4097"/>
    <lineage>
        <taxon>Eukaryota</taxon>
        <taxon>Viridiplantae</taxon>
        <taxon>Streptophyta</taxon>
        <taxon>Embryophyta</taxon>
        <taxon>Tracheophyta</taxon>
        <taxon>Spermatophyta</taxon>
        <taxon>Magnoliopsida</taxon>
        <taxon>eudicotyledons</taxon>
        <taxon>Gunneridae</taxon>
        <taxon>Pentapetalae</taxon>
        <taxon>asterids</taxon>
        <taxon>lamiids</taxon>
        <taxon>Solanales</taxon>
        <taxon>Solanaceae</taxon>
        <taxon>Nicotianoideae</taxon>
        <taxon>Nicotianeae</taxon>
        <taxon>Nicotiana</taxon>
    </lineage>
</organism>
<dbReference type="AlphaFoldDB" id="A0A1S3YFK8"/>
<dbReference type="Gene3D" id="2.40.70.10">
    <property type="entry name" value="Acid Proteases"/>
    <property type="match status" value="1"/>
</dbReference>
<dbReference type="Proteomes" id="UP000790787">
    <property type="component" value="Chromosome 15"/>
</dbReference>
<gene>
    <name evidence="2" type="primary">LOC107775578</name>
</gene>
<dbReference type="KEGG" id="nta:107775578"/>
<dbReference type="PANTHER" id="PTHR33067:SF32">
    <property type="entry name" value="ASPARTIC PEPTIDASE DDI1-TYPE DOMAIN-CONTAINING PROTEIN"/>
    <property type="match status" value="1"/>
</dbReference>
<evidence type="ECO:0000313" key="2">
    <source>
        <dbReference type="RefSeq" id="XP_016450813.2"/>
    </source>
</evidence>